<evidence type="ECO:0000256" key="1">
    <source>
        <dbReference type="SAM" id="MobiDB-lite"/>
    </source>
</evidence>
<evidence type="ECO:0000313" key="3">
    <source>
        <dbReference type="EMBL" id="MED6252070.1"/>
    </source>
</evidence>
<sequence>MVLGAPLNYTADCTGPEQMQCKSRVTVNTAPSQTTGGEVSSMEQQQQTQGMIQDLKTLPGVIVFKLYIRIFIQSNLNILHAHIINLILIIIIIFWDYYC</sequence>
<organism evidence="3 4">
    <name type="scientific">Ataeniobius toweri</name>
    <dbReference type="NCBI Taxonomy" id="208326"/>
    <lineage>
        <taxon>Eukaryota</taxon>
        <taxon>Metazoa</taxon>
        <taxon>Chordata</taxon>
        <taxon>Craniata</taxon>
        <taxon>Vertebrata</taxon>
        <taxon>Euteleostomi</taxon>
        <taxon>Actinopterygii</taxon>
        <taxon>Neopterygii</taxon>
        <taxon>Teleostei</taxon>
        <taxon>Neoteleostei</taxon>
        <taxon>Acanthomorphata</taxon>
        <taxon>Ovalentaria</taxon>
        <taxon>Atherinomorphae</taxon>
        <taxon>Cyprinodontiformes</taxon>
        <taxon>Goodeidae</taxon>
        <taxon>Ataeniobius</taxon>
    </lineage>
</organism>
<reference evidence="3 4" key="1">
    <citation type="submission" date="2021-07" db="EMBL/GenBank/DDBJ databases">
        <authorList>
            <person name="Palmer J.M."/>
        </authorList>
    </citation>
    <scope>NUCLEOTIDE SEQUENCE [LARGE SCALE GENOMIC DNA]</scope>
    <source>
        <strain evidence="3 4">AT_MEX2019</strain>
        <tissue evidence="3">Muscle</tissue>
    </source>
</reference>
<feature type="region of interest" description="Disordered" evidence="1">
    <location>
        <begin position="24"/>
        <end position="43"/>
    </location>
</feature>
<keyword evidence="2" id="KW-1133">Transmembrane helix</keyword>
<keyword evidence="2" id="KW-0812">Transmembrane</keyword>
<keyword evidence="4" id="KW-1185">Reference proteome</keyword>
<protein>
    <submittedName>
        <fullName evidence="3">Uncharacterized protein</fullName>
    </submittedName>
</protein>
<comment type="caution">
    <text evidence="3">The sequence shown here is derived from an EMBL/GenBank/DDBJ whole genome shotgun (WGS) entry which is preliminary data.</text>
</comment>
<dbReference type="Proteomes" id="UP001345963">
    <property type="component" value="Unassembled WGS sequence"/>
</dbReference>
<dbReference type="EMBL" id="JAHUTI010060762">
    <property type="protein sequence ID" value="MED6252070.1"/>
    <property type="molecule type" value="Genomic_DNA"/>
</dbReference>
<evidence type="ECO:0000313" key="4">
    <source>
        <dbReference type="Proteomes" id="UP001345963"/>
    </source>
</evidence>
<gene>
    <name evidence="3" type="ORF">ATANTOWER_006654</name>
</gene>
<name>A0ABU7BR98_9TELE</name>
<proteinExistence type="predicted"/>
<feature type="transmembrane region" description="Helical" evidence="2">
    <location>
        <begin position="78"/>
        <end position="98"/>
    </location>
</feature>
<evidence type="ECO:0000256" key="2">
    <source>
        <dbReference type="SAM" id="Phobius"/>
    </source>
</evidence>
<accession>A0ABU7BR98</accession>
<keyword evidence="2" id="KW-0472">Membrane</keyword>